<organism evidence="1 2">
    <name type="scientific">Parageobacillus caldoxylosilyticus NBRC 107762</name>
    <dbReference type="NCBI Taxonomy" id="1220594"/>
    <lineage>
        <taxon>Bacteria</taxon>
        <taxon>Bacillati</taxon>
        <taxon>Bacillota</taxon>
        <taxon>Bacilli</taxon>
        <taxon>Bacillales</taxon>
        <taxon>Anoxybacillaceae</taxon>
        <taxon>Saccharococcus</taxon>
    </lineage>
</organism>
<reference evidence="1 2" key="1">
    <citation type="submission" date="2014-04" db="EMBL/GenBank/DDBJ databases">
        <title>Whole genome shotgun sequence of Geobacillus caldoxylosilyticus NBRC 107762.</title>
        <authorList>
            <person name="Hosoyama A."/>
            <person name="Hosoyama Y."/>
            <person name="Katano-Makiyama Y."/>
            <person name="Tsuchikane K."/>
            <person name="Ohji S."/>
            <person name="Ichikawa N."/>
            <person name="Yamazoe A."/>
            <person name="Fujita N."/>
        </authorList>
    </citation>
    <scope>NUCLEOTIDE SEQUENCE [LARGE SCALE GENOMIC DNA]</scope>
    <source>
        <strain evidence="1 2">NBRC 107762</strain>
    </source>
</reference>
<dbReference type="EMBL" id="BAWO01000063">
    <property type="protein sequence ID" value="GAJ41288.1"/>
    <property type="molecule type" value="Genomic_DNA"/>
</dbReference>
<proteinExistence type="predicted"/>
<sequence>MILYDVKNKLFYKVINSGRPKMTNFPQKRAWGYVWKTVNGERVKFWFDFAKGRYMYFQYGQKWYRVRYLQSNDKKTNEDIFNGVLIDLSIDGQELKLLKGNAEKYEKQAI</sequence>
<accession>A0A023DJ72</accession>
<protein>
    <submittedName>
        <fullName evidence="1">Uncharacterized protein</fullName>
    </submittedName>
</protein>
<dbReference type="Proteomes" id="UP000023561">
    <property type="component" value="Unassembled WGS sequence"/>
</dbReference>
<dbReference type="OrthoDB" id="2966928at2"/>
<gene>
    <name evidence="1" type="ORF">GCA01S_063_00100</name>
</gene>
<comment type="caution">
    <text evidence="1">The sequence shown here is derived from an EMBL/GenBank/DDBJ whole genome shotgun (WGS) entry which is preliminary data.</text>
</comment>
<keyword evidence="2" id="KW-1185">Reference proteome</keyword>
<dbReference type="AlphaFoldDB" id="A0A023DJ72"/>
<dbReference type="RefSeq" id="WP_042411413.1">
    <property type="nucleotide sequence ID" value="NZ_BAWO01000063.1"/>
</dbReference>
<evidence type="ECO:0000313" key="1">
    <source>
        <dbReference type="EMBL" id="GAJ41288.1"/>
    </source>
</evidence>
<name>A0A023DJ72_9BACL</name>
<evidence type="ECO:0000313" key="2">
    <source>
        <dbReference type="Proteomes" id="UP000023561"/>
    </source>
</evidence>